<sequence>MSDSHIVSSFDDELDGLRSAISRMGGLVEAQLANSIQAIAKRDDALATQCVEADKAIDDLEDQVEALTLRMLALRQPVAHDLRQILSALKISHDLERMGDYATNVAKRASALSQLPEVGPINGIARMGRLTHRIITDVLDAYTQRDVERAMVAWQRDEEIDQMYTSLFRELLTYMMEDPRNITACAHLLFVAKNIERIGDHATNIAETVYFEETGRRLEGNRPKGDNSSFAVVKPEELSEESS</sequence>
<comment type="caution">
    <text evidence="11">The sequence shown here is derived from an EMBL/GenBank/DDBJ whole genome shotgun (WGS) entry which is preliminary data.</text>
</comment>
<dbReference type="SUPFAM" id="SSF109755">
    <property type="entry name" value="PhoU-like"/>
    <property type="match status" value="1"/>
</dbReference>
<dbReference type="InterPro" id="IPR028366">
    <property type="entry name" value="PhoU"/>
</dbReference>
<dbReference type="EMBL" id="FNBW01000006">
    <property type="protein sequence ID" value="SDF74300.1"/>
    <property type="molecule type" value="Genomic_DNA"/>
</dbReference>
<dbReference type="GO" id="GO:0045936">
    <property type="term" value="P:negative regulation of phosphate metabolic process"/>
    <property type="evidence" value="ECO:0007669"/>
    <property type="project" value="InterPro"/>
</dbReference>
<feature type="region of interest" description="Disordered" evidence="9">
    <location>
        <begin position="220"/>
        <end position="243"/>
    </location>
</feature>
<accession>A0A8G2BHH0</accession>
<evidence type="ECO:0000256" key="8">
    <source>
        <dbReference type="PIRNR" id="PIRNR003107"/>
    </source>
</evidence>
<dbReference type="FunFam" id="1.20.58.220:FF:000004">
    <property type="entry name" value="Phosphate-specific transport system accessory protein PhoU"/>
    <property type="match status" value="1"/>
</dbReference>
<dbReference type="Proteomes" id="UP000198615">
    <property type="component" value="Unassembled WGS sequence"/>
</dbReference>
<dbReference type="PIRSF" id="PIRSF003107">
    <property type="entry name" value="PhoU"/>
    <property type="match status" value="1"/>
</dbReference>
<evidence type="ECO:0000313" key="12">
    <source>
        <dbReference type="Proteomes" id="UP000198615"/>
    </source>
</evidence>
<dbReference type="PANTHER" id="PTHR42930">
    <property type="entry name" value="PHOSPHATE-SPECIFIC TRANSPORT SYSTEM ACCESSORY PROTEIN PHOU"/>
    <property type="match status" value="1"/>
</dbReference>
<keyword evidence="6 8" id="KW-0592">Phosphate transport</keyword>
<evidence type="ECO:0000256" key="3">
    <source>
        <dbReference type="ARBA" id="ARBA00011738"/>
    </source>
</evidence>
<dbReference type="OrthoDB" id="9814256at2"/>
<evidence type="ECO:0000256" key="9">
    <source>
        <dbReference type="SAM" id="MobiDB-lite"/>
    </source>
</evidence>
<dbReference type="AlphaFoldDB" id="A0A8G2BHH0"/>
<evidence type="ECO:0000256" key="7">
    <source>
        <dbReference type="ARBA" id="ARBA00056181"/>
    </source>
</evidence>
<keyword evidence="5 8" id="KW-0963">Cytoplasm</keyword>
<organism evidence="11 12">
    <name type="scientific">Thalassobaculum litoreum DSM 18839</name>
    <dbReference type="NCBI Taxonomy" id="1123362"/>
    <lineage>
        <taxon>Bacteria</taxon>
        <taxon>Pseudomonadati</taxon>
        <taxon>Pseudomonadota</taxon>
        <taxon>Alphaproteobacteria</taxon>
        <taxon>Rhodospirillales</taxon>
        <taxon>Thalassobaculaceae</taxon>
        <taxon>Thalassobaculum</taxon>
    </lineage>
</organism>
<name>A0A8G2BHH0_9PROT</name>
<dbReference type="GO" id="GO:0030643">
    <property type="term" value="P:intracellular phosphate ion homeostasis"/>
    <property type="evidence" value="ECO:0007669"/>
    <property type="project" value="InterPro"/>
</dbReference>
<evidence type="ECO:0000256" key="6">
    <source>
        <dbReference type="ARBA" id="ARBA00022592"/>
    </source>
</evidence>
<dbReference type="Gene3D" id="1.20.58.220">
    <property type="entry name" value="Phosphate transport system protein phou homolog 2, domain 2"/>
    <property type="match status" value="1"/>
</dbReference>
<protein>
    <recommendedName>
        <fullName evidence="8">Phosphate-specific transport system accessory protein PhoU</fullName>
    </recommendedName>
</protein>
<reference evidence="11 12" key="1">
    <citation type="submission" date="2016-10" db="EMBL/GenBank/DDBJ databases">
        <authorList>
            <person name="Varghese N."/>
            <person name="Submissions S."/>
        </authorList>
    </citation>
    <scope>NUCLEOTIDE SEQUENCE [LARGE SCALE GENOMIC DNA]</scope>
    <source>
        <strain evidence="11 12">DSM 18839</strain>
    </source>
</reference>
<dbReference type="InterPro" id="IPR026022">
    <property type="entry name" value="PhoU_dom"/>
</dbReference>
<comment type="subcellular location">
    <subcellularLocation>
        <location evidence="1 8">Cytoplasm</location>
    </subcellularLocation>
</comment>
<comment type="function">
    <text evidence="7 8">Plays a role in the regulation of phosphate uptake.</text>
</comment>
<dbReference type="NCBIfam" id="TIGR02135">
    <property type="entry name" value="phoU_full"/>
    <property type="match status" value="1"/>
</dbReference>
<dbReference type="PANTHER" id="PTHR42930:SF3">
    <property type="entry name" value="PHOSPHATE-SPECIFIC TRANSPORT SYSTEM ACCESSORY PROTEIN PHOU"/>
    <property type="match status" value="1"/>
</dbReference>
<dbReference type="RefSeq" id="WP_028796165.1">
    <property type="nucleotide sequence ID" value="NZ_FNBW01000006.1"/>
</dbReference>
<dbReference type="InterPro" id="IPR038078">
    <property type="entry name" value="PhoU-like_sf"/>
</dbReference>
<evidence type="ECO:0000259" key="10">
    <source>
        <dbReference type="Pfam" id="PF01895"/>
    </source>
</evidence>
<dbReference type="Pfam" id="PF01895">
    <property type="entry name" value="PhoU"/>
    <property type="match status" value="2"/>
</dbReference>
<evidence type="ECO:0000256" key="2">
    <source>
        <dbReference type="ARBA" id="ARBA00008107"/>
    </source>
</evidence>
<feature type="domain" description="PhoU" evidence="10">
    <location>
        <begin position="124"/>
        <end position="209"/>
    </location>
</feature>
<feature type="domain" description="PhoU" evidence="10">
    <location>
        <begin position="21"/>
        <end position="108"/>
    </location>
</feature>
<evidence type="ECO:0000256" key="4">
    <source>
        <dbReference type="ARBA" id="ARBA00022448"/>
    </source>
</evidence>
<comment type="subunit">
    <text evidence="3 8">Homodimer.</text>
</comment>
<evidence type="ECO:0000256" key="5">
    <source>
        <dbReference type="ARBA" id="ARBA00022490"/>
    </source>
</evidence>
<gene>
    <name evidence="11" type="ORF">SAMN05660686_02154</name>
</gene>
<evidence type="ECO:0000256" key="1">
    <source>
        <dbReference type="ARBA" id="ARBA00004496"/>
    </source>
</evidence>
<proteinExistence type="inferred from homology"/>
<comment type="similarity">
    <text evidence="2 8">Belongs to the PhoU family.</text>
</comment>
<dbReference type="GO" id="GO:0006817">
    <property type="term" value="P:phosphate ion transport"/>
    <property type="evidence" value="ECO:0007669"/>
    <property type="project" value="UniProtKB-KW"/>
</dbReference>
<keyword evidence="4 8" id="KW-0813">Transport</keyword>
<evidence type="ECO:0000313" key="11">
    <source>
        <dbReference type="EMBL" id="SDF74300.1"/>
    </source>
</evidence>
<keyword evidence="12" id="KW-1185">Reference proteome</keyword>
<dbReference type="GO" id="GO:0005737">
    <property type="term" value="C:cytoplasm"/>
    <property type="evidence" value="ECO:0007669"/>
    <property type="project" value="UniProtKB-SubCell"/>
</dbReference>